<organism evidence="1 2">
    <name type="scientific">Phytophthora cactorum</name>
    <dbReference type="NCBI Taxonomy" id="29920"/>
    <lineage>
        <taxon>Eukaryota</taxon>
        <taxon>Sar</taxon>
        <taxon>Stramenopiles</taxon>
        <taxon>Oomycota</taxon>
        <taxon>Peronosporomycetes</taxon>
        <taxon>Peronosporales</taxon>
        <taxon>Peronosporaceae</taxon>
        <taxon>Phytophthora</taxon>
    </lineage>
</organism>
<protein>
    <submittedName>
        <fullName evidence="1">Uncharacterized protein</fullName>
    </submittedName>
</protein>
<accession>A0A8T1BYI5</accession>
<evidence type="ECO:0000313" key="2">
    <source>
        <dbReference type="Proteomes" id="UP000736787"/>
    </source>
</evidence>
<sequence length="45" mass="4997">MGGIVDCATRPTKLFPELRSESLLTGRLQFGVLWSAADGVDFERR</sequence>
<evidence type="ECO:0000313" key="1">
    <source>
        <dbReference type="EMBL" id="KAG2912910.1"/>
    </source>
</evidence>
<dbReference type="AlphaFoldDB" id="A0A8T1BYI5"/>
<gene>
    <name evidence="1" type="ORF">PC117_g18758</name>
</gene>
<name>A0A8T1BYI5_9STRA</name>
<dbReference type="Proteomes" id="UP000736787">
    <property type="component" value="Unassembled WGS sequence"/>
</dbReference>
<comment type="caution">
    <text evidence="1">The sequence shown here is derived from an EMBL/GenBank/DDBJ whole genome shotgun (WGS) entry which is preliminary data.</text>
</comment>
<proteinExistence type="predicted"/>
<reference evidence="1" key="1">
    <citation type="submission" date="2018-10" db="EMBL/GenBank/DDBJ databases">
        <title>Effector identification in a new, highly contiguous assembly of the strawberry crown rot pathogen Phytophthora cactorum.</title>
        <authorList>
            <person name="Armitage A.D."/>
            <person name="Nellist C.F."/>
            <person name="Bates H."/>
            <person name="Vickerstaff R.J."/>
            <person name="Harrison R.J."/>
        </authorList>
    </citation>
    <scope>NUCLEOTIDE SEQUENCE</scope>
    <source>
        <strain evidence="1">4040</strain>
    </source>
</reference>
<dbReference type="EMBL" id="RCMK01000773">
    <property type="protein sequence ID" value="KAG2912910.1"/>
    <property type="molecule type" value="Genomic_DNA"/>
</dbReference>